<evidence type="ECO:0000313" key="2">
    <source>
        <dbReference type="EMBL" id="ODH35816.1"/>
    </source>
</evidence>
<sequence>MAHSYYQIRSDLIRLYYRALVFVSILATRHEAKQLQIFSSKNSRKSSFILNTTLQPRWPRPPSRGKKWSHGKEIHRGEASGPKTPHSGGAAEQVDRDVAVVRFLFTLPLSEP</sequence>
<gene>
    <name evidence="2" type="ORF">ACO22_02881</name>
</gene>
<comment type="caution">
    <text evidence="2">The sequence shown here is derived from an EMBL/GenBank/DDBJ whole genome shotgun (WGS) entry which is preliminary data.</text>
</comment>
<dbReference type="VEuPathDB" id="FungiDB:PADG_11256"/>
<feature type="region of interest" description="Disordered" evidence="1">
    <location>
        <begin position="57"/>
        <end position="93"/>
    </location>
</feature>
<protein>
    <submittedName>
        <fullName evidence="2">Uncharacterized protein</fullName>
    </submittedName>
</protein>
<dbReference type="VEuPathDB" id="FungiDB:PABG_11636"/>
<dbReference type="EMBL" id="LZYO01000093">
    <property type="protein sequence ID" value="ODH35816.1"/>
    <property type="molecule type" value="Genomic_DNA"/>
</dbReference>
<name>A0A1D2JHI1_PARBR</name>
<dbReference type="AlphaFoldDB" id="A0A1D2JHI1"/>
<reference evidence="2 3" key="1">
    <citation type="submission" date="2016-06" db="EMBL/GenBank/DDBJ databases">
        <authorList>
            <person name="Kjaerup R.B."/>
            <person name="Dalgaard T.S."/>
            <person name="Juul-Madsen H.R."/>
        </authorList>
    </citation>
    <scope>NUCLEOTIDE SEQUENCE [LARGE SCALE GENOMIC DNA]</scope>
    <source>
        <strain evidence="2 3">Pb300</strain>
    </source>
</reference>
<accession>A0A1D2JHI1</accession>
<dbReference type="Proteomes" id="UP000242814">
    <property type="component" value="Unassembled WGS sequence"/>
</dbReference>
<evidence type="ECO:0000256" key="1">
    <source>
        <dbReference type="SAM" id="MobiDB-lite"/>
    </source>
</evidence>
<proteinExistence type="predicted"/>
<organism evidence="2 3">
    <name type="scientific">Paracoccidioides brasiliensis</name>
    <dbReference type="NCBI Taxonomy" id="121759"/>
    <lineage>
        <taxon>Eukaryota</taxon>
        <taxon>Fungi</taxon>
        <taxon>Dikarya</taxon>
        <taxon>Ascomycota</taxon>
        <taxon>Pezizomycotina</taxon>
        <taxon>Eurotiomycetes</taxon>
        <taxon>Eurotiomycetidae</taxon>
        <taxon>Onygenales</taxon>
        <taxon>Ajellomycetaceae</taxon>
        <taxon>Paracoccidioides</taxon>
    </lineage>
</organism>
<evidence type="ECO:0000313" key="3">
    <source>
        <dbReference type="Proteomes" id="UP000242814"/>
    </source>
</evidence>